<accession>A0A090MUX8</accession>
<sequence>MTDELKEMKSLILENQKTIILLTEKIKKLEEKLFLSDKSITRGDKKKPLTAAEIVGHNMDIMNLIIERITNIKDRKNIELTCKTYYLLCNRPDSYIPIMGYEAINSPVSKWQEKGGFTLFICNQEIEIDIPKSFFFNEINSQTIKTVLEKYVPKMKTLYIMKLFSHHIDFFKKLKCFKSIEIVKFSRYALQTGGADLFEKCTTLKPHTFIANNDHMSTYNLRSFSINKKSIIFPKSLKNIYYDCFSEDLVWLLLSVKNCEIGKFDSLIITKEIIDYLQYDEIKLAFLKFLTYFKCVNYFAGDFLATELDNDFGRILAEHNIAVNLNIYFERYDCEYRRNAFNKRNSRLLAHPGFYHNIKSLTIFDWTYSRLYMPFTEYEIKTLSEDLSNMVTLTTLEIDFSLFCSYPDFYQIFSVFKNNLKNLKIYRCGKMEYIHLSTISQYCIHLNNLSLINIKNTVISIKEIITLFKYLKGLEVEFQNNNIIFNSACETLTLNNLKEGNKFMWPDLKFLHIICNLKNFVEKDAFEKMEKETSRKAGTFFLRNFYRMSELFVEVIIQKDQLYYDNFKRLFTKR</sequence>
<organism evidence="1">
    <name type="scientific">Strongyloides ratti</name>
    <name type="common">Parasitic roundworm</name>
    <dbReference type="NCBI Taxonomy" id="34506"/>
    <lineage>
        <taxon>Eukaryota</taxon>
        <taxon>Metazoa</taxon>
        <taxon>Ecdysozoa</taxon>
        <taxon>Nematoda</taxon>
        <taxon>Chromadorea</taxon>
        <taxon>Rhabditida</taxon>
        <taxon>Tylenchina</taxon>
        <taxon>Panagrolaimomorpha</taxon>
        <taxon>Strongyloidoidea</taxon>
        <taxon>Strongyloididae</taxon>
        <taxon>Strongyloides</taxon>
    </lineage>
</organism>
<dbReference type="Gene3D" id="3.80.10.10">
    <property type="entry name" value="Ribonuclease Inhibitor"/>
    <property type="match status" value="1"/>
</dbReference>
<dbReference type="WBParaSite" id="SRAE_1000077800.1">
    <property type="protein sequence ID" value="SRAE_1000077800.1"/>
    <property type="gene ID" value="WBGene00257378"/>
</dbReference>
<evidence type="ECO:0000313" key="1">
    <source>
        <dbReference type="EMBL" id="CEF62508.1"/>
    </source>
</evidence>
<dbReference type="InterPro" id="IPR032675">
    <property type="entry name" value="LRR_dom_sf"/>
</dbReference>
<evidence type="ECO:0000313" key="3">
    <source>
        <dbReference type="WBParaSite" id="SRAE_1000077800.1"/>
    </source>
</evidence>
<evidence type="ECO:0000313" key="2">
    <source>
        <dbReference type="Proteomes" id="UP000035682"/>
    </source>
</evidence>
<dbReference type="EMBL" id="LN609528">
    <property type="protein sequence ID" value="CEF62508.1"/>
    <property type="molecule type" value="Genomic_DNA"/>
</dbReference>
<reference evidence="1 2" key="1">
    <citation type="submission" date="2014-09" db="EMBL/GenBank/DDBJ databases">
        <authorList>
            <person name="Martin A.A."/>
        </authorList>
    </citation>
    <scope>NUCLEOTIDE SEQUENCE</scope>
    <source>
        <strain evidence="2">ED321</strain>
        <strain evidence="1">ED321 Heterogonic</strain>
    </source>
</reference>
<reference evidence="3" key="2">
    <citation type="submission" date="2020-12" db="UniProtKB">
        <authorList>
            <consortium name="WormBaseParasite"/>
        </authorList>
    </citation>
    <scope>IDENTIFICATION</scope>
</reference>
<name>A0A090MUX8_STRRB</name>
<gene>
    <name evidence="1 3 4" type="ORF">SRAE_1000077800</name>
</gene>
<dbReference type="RefSeq" id="XP_024501710.1">
    <property type="nucleotide sequence ID" value="XM_024647654.1"/>
</dbReference>
<dbReference type="Proteomes" id="UP000035682">
    <property type="component" value="Unplaced"/>
</dbReference>
<dbReference type="CTD" id="36374873"/>
<dbReference type="AlphaFoldDB" id="A0A090MUX8"/>
<dbReference type="WormBase" id="SRAE_1000077800">
    <property type="protein sequence ID" value="SRP07593"/>
    <property type="gene ID" value="WBGene00257378"/>
</dbReference>
<dbReference type="GeneID" id="36374873"/>
<evidence type="ECO:0000313" key="4">
    <source>
        <dbReference type="WormBase" id="SRAE_1000077800"/>
    </source>
</evidence>
<keyword evidence="2" id="KW-1185">Reference proteome</keyword>
<dbReference type="OrthoDB" id="549243at2759"/>
<protein>
    <submittedName>
        <fullName evidence="1 3">Uncharacterized protein</fullName>
    </submittedName>
</protein>
<proteinExistence type="predicted"/>